<protein>
    <submittedName>
        <fullName evidence="2">Uncharacterized protein</fullName>
    </submittedName>
</protein>
<keyword evidence="1" id="KW-0812">Transmembrane</keyword>
<keyword evidence="1" id="KW-1133">Transmembrane helix</keyword>
<proteinExistence type="predicted"/>
<keyword evidence="1" id="KW-0472">Membrane</keyword>
<accession>A0A366S144</accession>
<comment type="caution">
    <text evidence="2">The sequence shown here is derived from an EMBL/GenBank/DDBJ whole genome shotgun (WGS) entry which is preliminary data.</text>
</comment>
<dbReference type="RefSeq" id="XP_031017630.1">
    <property type="nucleotide sequence ID" value="XM_031158325.1"/>
</dbReference>
<feature type="transmembrane region" description="Helical" evidence="1">
    <location>
        <begin position="40"/>
        <end position="65"/>
    </location>
</feature>
<feature type="transmembrane region" description="Helical" evidence="1">
    <location>
        <begin position="86"/>
        <end position="106"/>
    </location>
</feature>
<dbReference type="EMBL" id="QKXC01000082">
    <property type="protein sequence ID" value="RBR23039.1"/>
    <property type="molecule type" value="Genomic_DNA"/>
</dbReference>
<gene>
    <name evidence="2" type="ORF">FIESC28_04178</name>
</gene>
<evidence type="ECO:0000313" key="3">
    <source>
        <dbReference type="Proteomes" id="UP000253153"/>
    </source>
</evidence>
<dbReference type="GeneID" id="41993621"/>
<organism evidence="2 3">
    <name type="scientific">Fusarium coffeatum</name>
    <dbReference type="NCBI Taxonomy" id="231269"/>
    <lineage>
        <taxon>Eukaryota</taxon>
        <taxon>Fungi</taxon>
        <taxon>Dikarya</taxon>
        <taxon>Ascomycota</taxon>
        <taxon>Pezizomycotina</taxon>
        <taxon>Sordariomycetes</taxon>
        <taxon>Hypocreomycetidae</taxon>
        <taxon>Hypocreales</taxon>
        <taxon>Nectriaceae</taxon>
        <taxon>Fusarium</taxon>
        <taxon>Fusarium incarnatum-equiseti species complex</taxon>
    </lineage>
</organism>
<sequence>MSSKAASILATTVYTIWCIQWGFMTATYCIWEELSIPNPFYAVLTTVLALPIPLSFWLFLLYTTASRFPSMDRHTRKFNKFFYETRDWAMILPIFSILWFICTLWWGLLFVMDQFSHGTLSKCIEFLYLLLNVVGTALVVVGMIVYTALPIWVVVTGFGAFRRVWNLKSPGEEEATRLTAKDGDEEWNDFQDDRGN</sequence>
<keyword evidence="3" id="KW-1185">Reference proteome</keyword>
<dbReference type="OrthoDB" id="5044133at2759"/>
<evidence type="ECO:0000313" key="2">
    <source>
        <dbReference type="EMBL" id="RBR23039.1"/>
    </source>
</evidence>
<name>A0A366S144_9HYPO</name>
<reference evidence="2 3" key="1">
    <citation type="submission" date="2018-06" db="EMBL/GenBank/DDBJ databases">
        <title>Fusarium incarnatum-equiseti species complex species 28.</title>
        <authorList>
            <person name="Gardiner D.M."/>
        </authorList>
    </citation>
    <scope>NUCLEOTIDE SEQUENCE [LARGE SCALE GENOMIC DNA]</scope>
    <source>
        <strain evidence="2 3">FIESC_28</strain>
    </source>
</reference>
<feature type="transmembrane region" description="Helical" evidence="1">
    <location>
        <begin position="7"/>
        <end position="28"/>
    </location>
</feature>
<evidence type="ECO:0000256" key="1">
    <source>
        <dbReference type="SAM" id="Phobius"/>
    </source>
</evidence>
<feature type="transmembrane region" description="Helical" evidence="1">
    <location>
        <begin position="126"/>
        <end position="155"/>
    </location>
</feature>
<dbReference type="Proteomes" id="UP000253153">
    <property type="component" value="Unassembled WGS sequence"/>
</dbReference>
<dbReference type="AlphaFoldDB" id="A0A366S144"/>